<evidence type="ECO:0000313" key="1">
    <source>
        <dbReference type="EMBL" id="BCR82646.1"/>
    </source>
</evidence>
<organism evidence="1 2">
    <name type="scientific">Aspergillus chevalieri</name>
    <name type="common">Eurotium chevalieri</name>
    <dbReference type="NCBI Taxonomy" id="182096"/>
    <lineage>
        <taxon>Eukaryota</taxon>
        <taxon>Fungi</taxon>
        <taxon>Dikarya</taxon>
        <taxon>Ascomycota</taxon>
        <taxon>Pezizomycotina</taxon>
        <taxon>Eurotiomycetes</taxon>
        <taxon>Eurotiomycetidae</taxon>
        <taxon>Eurotiales</taxon>
        <taxon>Aspergillaceae</taxon>
        <taxon>Aspergillus</taxon>
        <taxon>Aspergillus subgen. Aspergillus</taxon>
    </lineage>
</organism>
<dbReference type="Proteomes" id="UP000637239">
    <property type="component" value="Chromosome 1"/>
</dbReference>
<dbReference type="AlphaFoldDB" id="A0A7R7VDE3"/>
<dbReference type="KEGG" id="ache:ACHE_10048A"/>
<dbReference type="EMBL" id="AP024416">
    <property type="protein sequence ID" value="BCR82646.1"/>
    <property type="molecule type" value="Genomic_DNA"/>
</dbReference>
<keyword evidence="2" id="KW-1185">Reference proteome</keyword>
<dbReference type="GeneID" id="66977005"/>
<name>A0A7R7VDE3_ASPCH</name>
<sequence>MPGVRLDKTMVWSLKNSVERAYIQQDLVPAYRELYTFRHNPLRYCANHSIWDQANKKVSIIGFSLTKPMRSDHAWNEKLYAAWDLAKPPPTVKWSKPGYIHWNMDKWGLYTGLGETAYYGN</sequence>
<gene>
    <name evidence="1" type="ORF">ACHE_10048A</name>
</gene>
<reference evidence="1" key="1">
    <citation type="submission" date="2021-01" db="EMBL/GenBank/DDBJ databases">
        <authorList>
            <consortium name="Aspergillus chevalieri M1 genome sequencing consortium"/>
            <person name="Kazuki M."/>
            <person name="Futagami T."/>
        </authorList>
    </citation>
    <scope>NUCLEOTIDE SEQUENCE</scope>
    <source>
        <strain evidence="1">M1</strain>
    </source>
</reference>
<proteinExistence type="predicted"/>
<evidence type="ECO:0000313" key="2">
    <source>
        <dbReference type="Proteomes" id="UP000637239"/>
    </source>
</evidence>
<accession>A0A7R7VDE3</accession>
<reference evidence="1" key="2">
    <citation type="submission" date="2021-02" db="EMBL/GenBank/DDBJ databases">
        <title>Aspergillus chevalieri M1 genome sequence.</title>
        <authorList>
            <person name="Kadooka C."/>
            <person name="Mori K."/>
            <person name="Futagami T."/>
        </authorList>
    </citation>
    <scope>NUCLEOTIDE SEQUENCE</scope>
    <source>
        <strain evidence="1">M1</strain>
    </source>
</reference>
<dbReference type="RefSeq" id="XP_043131168.1">
    <property type="nucleotide sequence ID" value="XM_043279741.1"/>
</dbReference>
<protein>
    <submittedName>
        <fullName evidence="1">Uncharacterized protein</fullName>
    </submittedName>
</protein>